<dbReference type="InterPro" id="IPR004147">
    <property type="entry name" value="ABC1_dom"/>
</dbReference>
<sequence>MKRKTDVEVSDKFHPLKQIPRAAAFWKRVTGIYIGYKATQVHVRLKKLLGASPEETKARWDLQHRAAGKKMYELCVDLEGFYIKAGQFLGSRPDFVPLQICKQLVSLQDQVPPMMADKVQRIITEELAPKTFEDVFEYIDLAHPLGSASIAQVHKARLRSDWKISSNDQQPGKRKNTSRIVAVKVQYPNAEGRMMADIDNLRILSGFLQKSELKFDLVSACDELSAQLRLEFDFKNEARVMDCIADNLKCIRGKLTVPRSIPGLVTRRLLVMDYLDGIQGNSRRMMAEVSRGGYGRRATAEVSRGGMGGAVAEVNRLAEVTHLSSRARSAAGHKVIKQLSAAYGHMLLDKGLFQVTCSLE</sequence>
<dbReference type="InterPro" id="IPR011009">
    <property type="entry name" value="Kinase-like_dom_sf"/>
</dbReference>
<dbReference type="InterPro" id="IPR051130">
    <property type="entry name" value="Mito_struct-func_regulator"/>
</dbReference>
<reference evidence="2 3" key="1">
    <citation type="journal article" date="2015" name="Genome Biol. Evol.">
        <title>Comparative Genomics of a Bacterivorous Green Alga Reveals Evolutionary Causalities and Consequences of Phago-Mixotrophic Mode of Nutrition.</title>
        <authorList>
            <person name="Burns J.A."/>
            <person name="Paasch A."/>
            <person name="Narechania A."/>
            <person name="Kim E."/>
        </authorList>
    </citation>
    <scope>NUCLEOTIDE SEQUENCE [LARGE SCALE GENOMIC DNA]</scope>
    <source>
        <strain evidence="2 3">PLY_AMNH</strain>
    </source>
</reference>
<evidence type="ECO:0000313" key="3">
    <source>
        <dbReference type="Proteomes" id="UP001190700"/>
    </source>
</evidence>
<gene>
    <name evidence="2" type="ORF">CYMTET_32316</name>
</gene>
<dbReference type="PANTHER" id="PTHR43173">
    <property type="entry name" value="ABC1 FAMILY PROTEIN"/>
    <property type="match status" value="1"/>
</dbReference>
<dbReference type="CDD" id="cd05121">
    <property type="entry name" value="ABC1_ADCK3-like"/>
    <property type="match status" value="1"/>
</dbReference>
<dbReference type="Pfam" id="PF03109">
    <property type="entry name" value="ABC1"/>
    <property type="match status" value="1"/>
</dbReference>
<evidence type="ECO:0000313" key="2">
    <source>
        <dbReference type="EMBL" id="KAK3258652.1"/>
    </source>
</evidence>
<accession>A0AAE0FF15</accession>
<dbReference type="Proteomes" id="UP001190700">
    <property type="component" value="Unassembled WGS sequence"/>
</dbReference>
<proteinExistence type="predicted"/>
<protein>
    <recommendedName>
        <fullName evidence="1">ABC1 atypical kinase-like domain-containing protein</fullName>
    </recommendedName>
</protein>
<dbReference type="SUPFAM" id="SSF56112">
    <property type="entry name" value="Protein kinase-like (PK-like)"/>
    <property type="match status" value="1"/>
</dbReference>
<evidence type="ECO:0000259" key="1">
    <source>
        <dbReference type="Pfam" id="PF03109"/>
    </source>
</evidence>
<feature type="domain" description="ABC1 atypical kinase-like" evidence="1">
    <location>
        <begin position="107"/>
        <end position="287"/>
    </location>
</feature>
<organism evidence="2 3">
    <name type="scientific">Cymbomonas tetramitiformis</name>
    <dbReference type="NCBI Taxonomy" id="36881"/>
    <lineage>
        <taxon>Eukaryota</taxon>
        <taxon>Viridiplantae</taxon>
        <taxon>Chlorophyta</taxon>
        <taxon>Pyramimonadophyceae</taxon>
        <taxon>Pyramimonadales</taxon>
        <taxon>Pyramimonadaceae</taxon>
        <taxon>Cymbomonas</taxon>
    </lineage>
</organism>
<dbReference type="EMBL" id="LGRX02019374">
    <property type="protein sequence ID" value="KAK3258652.1"/>
    <property type="molecule type" value="Genomic_DNA"/>
</dbReference>
<keyword evidence="3" id="KW-1185">Reference proteome</keyword>
<comment type="caution">
    <text evidence="2">The sequence shown here is derived from an EMBL/GenBank/DDBJ whole genome shotgun (WGS) entry which is preliminary data.</text>
</comment>
<dbReference type="AlphaFoldDB" id="A0AAE0FF15"/>
<name>A0AAE0FF15_9CHLO</name>
<dbReference type="PANTHER" id="PTHR43173:SF12">
    <property type="entry name" value="PROTEIN KINASE SUPERFAMILY PROTEIN"/>
    <property type="match status" value="1"/>
</dbReference>